<dbReference type="InterPro" id="IPR015943">
    <property type="entry name" value="WD40/YVTN_repeat-like_dom_sf"/>
</dbReference>
<dbReference type="Pfam" id="PF23760">
    <property type="entry name" value="Beta-prop_DCAF12"/>
    <property type="match status" value="1"/>
</dbReference>
<dbReference type="Pfam" id="PF00400">
    <property type="entry name" value="WD40"/>
    <property type="match status" value="2"/>
</dbReference>
<dbReference type="SUPFAM" id="SSF50978">
    <property type="entry name" value="WD40 repeat-like"/>
    <property type="match status" value="1"/>
</dbReference>
<dbReference type="GO" id="GO:0003723">
    <property type="term" value="F:RNA binding"/>
    <property type="evidence" value="ECO:0007669"/>
    <property type="project" value="TreeGrafter"/>
</dbReference>
<dbReference type="PRINTS" id="PR00320">
    <property type="entry name" value="GPROTEINBRPT"/>
</dbReference>
<proteinExistence type="predicted"/>
<gene>
    <name evidence="5" type="ORF">KGF56_001771</name>
</gene>
<feature type="domain" description="DDB1- and CUL4-associated factor 12 beta-propeller" evidence="4">
    <location>
        <begin position="37"/>
        <end position="109"/>
    </location>
</feature>
<dbReference type="GO" id="GO:0071013">
    <property type="term" value="C:catalytic step 2 spliceosome"/>
    <property type="evidence" value="ECO:0007669"/>
    <property type="project" value="TreeGrafter"/>
</dbReference>
<keyword evidence="1 3" id="KW-0853">WD repeat</keyword>
<feature type="repeat" description="WD" evidence="3">
    <location>
        <begin position="79"/>
        <end position="118"/>
    </location>
</feature>
<evidence type="ECO:0000313" key="6">
    <source>
        <dbReference type="Proteomes" id="UP001202479"/>
    </source>
</evidence>
<dbReference type="PROSITE" id="PS50294">
    <property type="entry name" value="WD_REPEATS_REGION"/>
    <property type="match status" value="3"/>
</dbReference>
<dbReference type="PANTHER" id="PTHR44006:SF1">
    <property type="entry name" value="U5 SMALL NUCLEAR RIBONUCLEOPROTEIN 40 KDA PROTEIN"/>
    <property type="match status" value="1"/>
</dbReference>
<dbReference type="AlphaFoldDB" id="A0AAI9SYN9"/>
<dbReference type="InterPro" id="IPR056151">
    <property type="entry name" value="Beta-prop_DCAF12"/>
</dbReference>
<dbReference type="Gene3D" id="2.130.10.10">
    <property type="entry name" value="YVTN repeat-like/Quinoprotein amine dehydrogenase"/>
    <property type="match status" value="1"/>
</dbReference>
<reference evidence="5" key="1">
    <citation type="journal article" date="2022" name="DNA Res.">
        <title>Genome analysis of five recently described species of the CUG-Ser clade uncovers Candida theae as a new hybrid lineage with pathogenic potential in the Candida parapsilosis species complex.</title>
        <authorList>
            <person name="Mixao V."/>
            <person name="Del Olmo V."/>
            <person name="Hegedusova E."/>
            <person name="Saus E."/>
            <person name="Pryszcz L."/>
            <person name="Cillingova A."/>
            <person name="Nosek J."/>
            <person name="Gabaldon T."/>
        </authorList>
    </citation>
    <scope>NUCLEOTIDE SEQUENCE</scope>
    <source>
        <strain evidence="5">CBS 10844</strain>
    </source>
</reference>
<dbReference type="InterPro" id="IPR001680">
    <property type="entry name" value="WD40_rpt"/>
</dbReference>
<dbReference type="Proteomes" id="UP001202479">
    <property type="component" value="Unassembled WGS sequence"/>
</dbReference>
<protein>
    <recommendedName>
        <fullName evidence="4">DDB1- and CUL4-associated factor 12 beta-propeller domain-containing protein</fullName>
    </recommendedName>
</protein>
<keyword evidence="2" id="KW-0677">Repeat</keyword>
<dbReference type="RefSeq" id="XP_049181172.1">
    <property type="nucleotide sequence ID" value="XM_049322929.1"/>
</dbReference>
<name>A0AAI9SYN9_9ASCO</name>
<feature type="repeat" description="WD" evidence="3">
    <location>
        <begin position="34"/>
        <end position="75"/>
    </location>
</feature>
<dbReference type="GeneID" id="73379388"/>
<dbReference type="PANTHER" id="PTHR44006">
    <property type="entry name" value="U5 SMALL NUCLEAR RIBONUCLEOPROTEIN 40 KDA PROTEIN"/>
    <property type="match status" value="1"/>
</dbReference>
<dbReference type="InterPro" id="IPR036322">
    <property type="entry name" value="WD40_repeat_dom_sf"/>
</dbReference>
<dbReference type="InterPro" id="IPR052234">
    <property type="entry name" value="U5_snRNP_Component"/>
</dbReference>
<sequence length="332" mass="36181">MSLAKQETSLEKHVDEKNNGTSTSGVLYDSAIILEGHTRSVNTSKFNQDGSLIATGGSNNSIQLWKLPTENVNLNIASLNGHKRAVTSLCWLTDVLVSASADQSLGIWDTYTAQKLRKLVGHSSVINQVIGLNETSAASVADDGKMMMWDYREKHNIASIETGLPLLTACCQRGKNNNTIYLSGINPQIVAFDIRNLKQELWKFNSQLDTVTSLVTSPDGSTLAMRTFDGLVRTYNINRDPSKPPSLGSVLLGTPSGDHYCSIKACFSNNNVKVLSGSEDGTVIAWDHLSGSLLGKYQGHQDAVYEVDYHPKMDILLSCSADGTAIVRELWQ</sequence>
<evidence type="ECO:0000259" key="4">
    <source>
        <dbReference type="Pfam" id="PF23760"/>
    </source>
</evidence>
<evidence type="ECO:0000256" key="3">
    <source>
        <dbReference type="PROSITE-ProRule" id="PRU00221"/>
    </source>
</evidence>
<evidence type="ECO:0000256" key="2">
    <source>
        <dbReference type="ARBA" id="ARBA00022737"/>
    </source>
</evidence>
<dbReference type="PROSITE" id="PS50082">
    <property type="entry name" value="WD_REPEATS_2"/>
    <property type="match status" value="3"/>
</dbReference>
<keyword evidence="6" id="KW-1185">Reference proteome</keyword>
<dbReference type="InterPro" id="IPR020472">
    <property type="entry name" value="WD40_PAC1"/>
</dbReference>
<dbReference type="EMBL" id="JAHUZD010000036">
    <property type="protein sequence ID" value="KAI3405427.1"/>
    <property type="molecule type" value="Genomic_DNA"/>
</dbReference>
<dbReference type="SMART" id="SM00320">
    <property type="entry name" value="WD40"/>
    <property type="match status" value="6"/>
</dbReference>
<accession>A0AAI9SYN9</accession>
<evidence type="ECO:0000313" key="5">
    <source>
        <dbReference type="EMBL" id="KAI3405427.1"/>
    </source>
</evidence>
<organism evidence="5 6">
    <name type="scientific">Candida oxycetoniae</name>
    <dbReference type="NCBI Taxonomy" id="497107"/>
    <lineage>
        <taxon>Eukaryota</taxon>
        <taxon>Fungi</taxon>
        <taxon>Dikarya</taxon>
        <taxon>Ascomycota</taxon>
        <taxon>Saccharomycotina</taxon>
        <taxon>Pichiomycetes</taxon>
        <taxon>Debaryomycetaceae</taxon>
        <taxon>Candida/Lodderomyces clade</taxon>
        <taxon>Candida</taxon>
    </lineage>
</organism>
<feature type="repeat" description="WD" evidence="3">
    <location>
        <begin position="297"/>
        <end position="332"/>
    </location>
</feature>
<evidence type="ECO:0000256" key="1">
    <source>
        <dbReference type="ARBA" id="ARBA00022574"/>
    </source>
</evidence>
<comment type="caution">
    <text evidence="5">The sequence shown here is derived from an EMBL/GenBank/DDBJ whole genome shotgun (WGS) entry which is preliminary data.</text>
</comment>